<feature type="compositionally biased region" description="Low complexity" evidence="1">
    <location>
        <begin position="371"/>
        <end position="389"/>
    </location>
</feature>
<protein>
    <submittedName>
        <fullName evidence="2">Uncharacterized protein</fullName>
    </submittedName>
</protein>
<feature type="region of interest" description="Disordered" evidence="1">
    <location>
        <begin position="364"/>
        <end position="397"/>
    </location>
</feature>
<feature type="compositionally biased region" description="Low complexity" evidence="1">
    <location>
        <begin position="245"/>
        <end position="256"/>
    </location>
</feature>
<feature type="compositionally biased region" description="Low complexity" evidence="1">
    <location>
        <begin position="98"/>
        <end position="110"/>
    </location>
</feature>
<feature type="compositionally biased region" description="Low complexity" evidence="1">
    <location>
        <begin position="126"/>
        <end position="153"/>
    </location>
</feature>
<dbReference type="AlphaFoldDB" id="A0AA35YG23"/>
<dbReference type="EMBL" id="OX465078">
    <property type="protein sequence ID" value="CAI9273321.1"/>
    <property type="molecule type" value="Genomic_DNA"/>
</dbReference>
<dbReference type="InterPro" id="IPR045882">
    <property type="entry name" value="GPT1/2"/>
</dbReference>
<dbReference type="PANTHER" id="PTHR33737">
    <property type="entry name" value="OS05G0121800 PROTEIN"/>
    <property type="match status" value="1"/>
</dbReference>
<name>A0AA35YG23_LACSI</name>
<reference evidence="2" key="1">
    <citation type="submission" date="2023-04" db="EMBL/GenBank/DDBJ databases">
        <authorList>
            <person name="Vijverberg K."/>
            <person name="Xiong W."/>
            <person name="Schranz E."/>
        </authorList>
    </citation>
    <scope>NUCLEOTIDE SEQUENCE</scope>
</reference>
<evidence type="ECO:0000313" key="3">
    <source>
        <dbReference type="Proteomes" id="UP001177003"/>
    </source>
</evidence>
<accession>A0AA35YG23</accession>
<dbReference type="PANTHER" id="PTHR33737:SF21">
    <property type="entry name" value="MICROTUBULE-ASSOCIATED PROTEIN, MAP65_ASE1_PRC1"/>
    <property type="match status" value="1"/>
</dbReference>
<evidence type="ECO:0000313" key="2">
    <source>
        <dbReference type="EMBL" id="CAI9273321.1"/>
    </source>
</evidence>
<evidence type="ECO:0000256" key="1">
    <source>
        <dbReference type="SAM" id="MobiDB-lite"/>
    </source>
</evidence>
<sequence>MAQSNEQTKLKPQLLKSSSFAWDKAFFTSDGILDEDELSSIIEADRNNVKHQLQPLEEIKNLEAELFQEMEEASTKKFNKIKTKPTTSRHNSPLNNVKSSTTITRNNTRSKTGKAKSDSPSKSHLPSHIPSRTSSPSSPNSPGSPGSSSSTFSLNQRSSRGNTSAPRRSSSTNARRKDEQKPGKQLIITLKNKSSPVHSHHPSSPLGLSSSSSSTSLTSSSLSSTYKVNQRSISTGRGTTLQHMSSSNRDSSANSSLKTRPTSQTPDRIIKQSTTLYPRTKTSLFEDHGKERKIQAKKTGERSSSPGASRVQTSGKERERVSSSVSLKGVRNIFVVSPEIMDIKGKLNALKMEINMQKREKCKETKMVPVKIGKSESSSSGIFKNSSSKMNNQARRT</sequence>
<proteinExistence type="predicted"/>
<dbReference type="Proteomes" id="UP001177003">
    <property type="component" value="Chromosome 2"/>
</dbReference>
<keyword evidence="3" id="KW-1185">Reference proteome</keyword>
<feature type="compositionally biased region" description="Polar residues" evidence="1">
    <location>
        <begin position="257"/>
        <end position="283"/>
    </location>
</feature>
<feature type="compositionally biased region" description="Polar residues" evidence="1">
    <location>
        <begin position="226"/>
        <end position="244"/>
    </location>
</feature>
<feature type="compositionally biased region" description="Low complexity" evidence="1">
    <location>
        <begin position="194"/>
        <end position="225"/>
    </location>
</feature>
<feature type="compositionally biased region" description="Basic and acidic residues" evidence="1">
    <location>
        <begin position="284"/>
        <end position="301"/>
    </location>
</feature>
<gene>
    <name evidence="2" type="ORF">LSALG_LOCUS13479</name>
</gene>
<feature type="compositionally biased region" description="Polar residues" evidence="1">
    <location>
        <begin position="154"/>
        <end position="173"/>
    </location>
</feature>
<organism evidence="2 3">
    <name type="scientific">Lactuca saligna</name>
    <name type="common">Willowleaf lettuce</name>
    <dbReference type="NCBI Taxonomy" id="75948"/>
    <lineage>
        <taxon>Eukaryota</taxon>
        <taxon>Viridiplantae</taxon>
        <taxon>Streptophyta</taxon>
        <taxon>Embryophyta</taxon>
        <taxon>Tracheophyta</taxon>
        <taxon>Spermatophyta</taxon>
        <taxon>Magnoliopsida</taxon>
        <taxon>eudicotyledons</taxon>
        <taxon>Gunneridae</taxon>
        <taxon>Pentapetalae</taxon>
        <taxon>asterids</taxon>
        <taxon>campanulids</taxon>
        <taxon>Asterales</taxon>
        <taxon>Asteraceae</taxon>
        <taxon>Cichorioideae</taxon>
        <taxon>Cichorieae</taxon>
        <taxon>Lactucinae</taxon>
        <taxon>Lactuca</taxon>
    </lineage>
</organism>
<feature type="compositionally biased region" description="Polar residues" evidence="1">
    <location>
        <begin position="302"/>
        <end position="314"/>
    </location>
</feature>
<feature type="region of interest" description="Disordered" evidence="1">
    <location>
        <begin position="73"/>
        <end position="323"/>
    </location>
</feature>
<dbReference type="GO" id="GO:0008017">
    <property type="term" value="F:microtubule binding"/>
    <property type="evidence" value="ECO:0007669"/>
    <property type="project" value="InterPro"/>
</dbReference>
<feature type="compositionally biased region" description="Polar residues" evidence="1">
    <location>
        <begin position="84"/>
        <end position="97"/>
    </location>
</feature>